<evidence type="ECO:0000313" key="8">
    <source>
        <dbReference type="Proteomes" id="UP000198636"/>
    </source>
</evidence>
<dbReference type="GO" id="GO:0016020">
    <property type="term" value="C:membrane"/>
    <property type="evidence" value="ECO:0007669"/>
    <property type="project" value="UniProtKB-SubCell"/>
</dbReference>
<keyword evidence="4 5" id="KW-0472">Membrane</keyword>
<dbReference type="Proteomes" id="UP000198636">
    <property type="component" value="Unassembled WGS sequence"/>
</dbReference>
<comment type="subcellular location">
    <subcellularLocation>
        <location evidence="1">Membrane</location>
        <topology evidence="1">Multi-pass membrane protein</topology>
    </subcellularLocation>
</comment>
<feature type="domain" description="Yip1" evidence="6">
    <location>
        <begin position="41"/>
        <end position="247"/>
    </location>
</feature>
<feature type="transmembrane region" description="Helical" evidence="5">
    <location>
        <begin position="111"/>
        <end position="135"/>
    </location>
</feature>
<gene>
    <name evidence="7" type="ORF">SAMN03080606_01680</name>
</gene>
<dbReference type="RefSeq" id="WP_176758929.1">
    <property type="nucleotide sequence ID" value="NZ_FMUS01000009.1"/>
</dbReference>
<evidence type="ECO:0000256" key="5">
    <source>
        <dbReference type="SAM" id="Phobius"/>
    </source>
</evidence>
<dbReference type="Pfam" id="PF04893">
    <property type="entry name" value="Yip1"/>
    <property type="match status" value="1"/>
</dbReference>
<dbReference type="STRING" id="1120976.SAMN03080606_01680"/>
<evidence type="ECO:0000256" key="1">
    <source>
        <dbReference type="ARBA" id="ARBA00004141"/>
    </source>
</evidence>
<name>A0A1G5GG65_9FIRM</name>
<feature type="transmembrane region" description="Helical" evidence="5">
    <location>
        <begin position="147"/>
        <end position="169"/>
    </location>
</feature>
<feature type="transmembrane region" description="Helical" evidence="5">
    <location>
        <begin position="233"/>
        <end position="254"/>
    </location>
</feature>
<proteinExistence type="predicted"/>
<dbReference type="AlphaFoldDB" id="A0A1G5GG65"/>
<evidence type="ECO:0000259" key="6">
    <source>
        <dbReference type="Pfam" id="PF04893"/>
    </source>
</evidence>
<evidence type="ECO:0000256" key="3">
    <source>
        <dbReference type="ARBA" id="ARBA00022989"/>
    </source>
</evidence>
<evidence type="ECO:0000256" key="2">
    <source>
        <dbReference type="ARBA" id="ARBA00022692"/>
    </source>
</evidence>
<keyword evidence="8" id="KW-1185">Reference proteome</keyword>
<dbReference type="InterPro" id="IPR006977">
    <property type="entry name" value="Yip1_dom"/>
</dbReference>
<feature type="transmembrane region" description="Helical" evidence="5">
    <location>
        <begin position="198"/>
        <end position="226"/>
    </location>
</feature>
<sequence>MNENQDFENKTEQEELDQTIEVIDVEPEEEKLTMGEKLKYFFSEPSKTMKDVAINPVIYPIFIIATLMLILIVPRLNLMIDYMTPQMLESYRQQGLDITELPAAVITISKISMLVAAFVVPIVGWFINGLVILILGLITKCKGRFKGVLSVVGFASIISLMGEAIRATITLITGNPEVYTSLASIGILINPDMLTENAVLFGILSSFEIFNLVSLYFVAIGLTYVYKIGIKKAVILSYATWLLTIIFNVGMGLLF</sequence>
<organism evidence="7 8">
    <name type="scientific">Alkaliphilus peptidifermentans DSM 18978</name>
    <dbReference type="NCBI Taxonomy" id="1120976"/>
    <lineage>
        <taxon>Bacteria</taxon>
        <taxon>Bacillati</taxon>
        <taxon>Bacillota</taxon>
        <taxon>Clostridia</taxon>
        <taxon>Peptostreptococcales</taxon>
        <taxon>Natronincolaceae</taxon>
        <taxon>Alkaliphilus</taxon>
    </lineage>
</organism>
<keyword evidence="3 5" id="KW-1133">Transmembrane helix</keyword>
<keyword evidence="2 5" id="KW-0812">Transmembrane</keyword>
<feature type="transmembrane region" description="Helical" evidence="5">
    <location>
        <begin position="57"/>
        <end position="78"/>
    </location>
</feature>
<protein>
    <submittedName>
        <fullName evidence="7">Yip1 domain-containing protein</fullName>
    </submittedName>
</protein>
<dbReference type="EMBL" id="FMUS01000009">
    <property type="protein sequence ID" value="SCY50525.1"/>
    <property type="molecule type" value="Genomic_DNA"/>
</dbReference>
<reference evidence="7 8" key="1">
    <citation type="submission" date="2016-10" db="EMBL/GenBank/DDBJ databases">
        <authorList>
            <person name="de Groot N.N."/>
        </authorList>
    </citation>
    <scope>NUCLEOTIDE SEQUENCE [LARGE SCALE GENOMIC DNA]</scope>
    <source>
        <strain evidence="7 8">DSM 18978</strain>
    </source>
</reference>
<evidence type="ECO:0000256" key="4">
    <source>
        <dbReference type="ARBA" id="ARBA00023136"/>
    </source>
</evidence>
<accession>A0A1G5GG65</accession>
<evidence type="ECO:0000313" key="7">
    <source>
        <dbReference type="EMBL" id="SCY50525.1"/>
    </source>
</evidence>